<gene>
    <name evidence="2" type="ORF">EDX97_05810</name>
</gene>
<feature type="transmembrane region" description="Helical" evidence="1">
    <location>
        <begin position="142"/>
        <end position="161"/>
    </location>
</feature>
<comment type="caution">
    <text evidence="2">The sequence shown here is derived from an EMBL/GenBank/DDBJ whole genome shotgun (WGS) entry which is preliminary data.</text>
</comment>
<evidence type="ECO:0000313" key="3">
    <source>
        <dbReference type="Proteomes" id="UP000276568"/>
    </source>
</evidence>
<protein>
    <submittedName>
        <fullName evidence="2">DUF2812 domain-containing protein</fullName>
    </submittedName>
</protein>
<dbReference type="EMBL" id="RJQC01000002">
    <property type="protein sequence ID" value="RNM30309.1"/>
    <property type="molecule type" value="Genomic_DNA"/>
</dbReference>
<keyword evidence="3" id="KW-1185">Reference proteome</keyword>
<feature type="transmembrane region" description="Helical" evidence="1">
    <location>
        <begin position="118"/>
        <end position="136"/>
    </location>
</feature>
<dbReference type="InterPro" id="IPR021359">
    <property type="entry name" value="DUF2812"/>
</dbReference>
<evidence type="ECO:0000313" key="2">
    <source>
        <dbReference type="EMBL" id="RNM30309.1"/>
    </source>
</evidence>
<name>A0A3N0HZU6_9FIRM</name>
<organism evidence="2 3">
    <name type="scientific">Absicoccus porci</name>
    <dbReference type="NCBI Taxonomy" id="2486576"/>
    <lineage>
        <taxon>Bacteria</taxon>
        <taxon>Bacillati</taxon>
        <taxon>Bacillota</taxon>
        <taxon>Erysipelotrichia</taxon>
        <taxon>Erysipelotrichales</taxon>
        <taxon>Erysipelotrichaceae</taxon>
        <taxon>Absicoccus</taxon>
    </lineage>
</organism>
<evidence type="ECO:0000256" key="1">
    <source>
        <dbReference type="SAM" id="Phobius"/>
    </source>
</evidence>
<dbReference type="Pfam" id="PF11193">
    <property type="entry name" value="DUF2812"/>
    <property type="match status" value="1"/>
</dbReference>
<reference evidence="2 3" key="1">
    <citation type="submission" date="2018-11" db="EMBL/GenBank/DDBJ databases">
        <title>Clostridium sp. nov., a member of the family Erysipelotrichaceae isolated from pig faeces.</title>
        <authorList>
            <person name="Chang Y.-H."/>
        </authorList>
    </citation>
    <scope>NUCLEOTIDE SEQUENCE [LARGE SCALE GENOMIC DNA]</scope>
    <source>
        <strain evidence="2 3">YH-panp20</strain>
    </source>
</reference>
<sequence>MLTHQRKYFDISDWKKEQDYLQDMHKHGWKLKNVKGITYTFTSCEPEDVVYQLDYHDQANTDDSIQMFQDCGWEYIQDLNGFAYFRKPKREMHGQNEEIFCDEDSRNDMIKRVYQGRVIPLIVIFIALFLCFMNALDRPFALGILALFTLIYIYIIFKFIIRYRKVL</sequence>
<keyword evidence="1" id="KW-0812">Transmembrane</keyword>
<keyword evidence="1" id="KW-1133">Transmembrane helix</keyword>
<dbReference type="OrthoDB" id="8757095at2"/>
<dbReference type="AlphaFoldDB" id="A0A3N0HZU6"/>
<accession>A0A3N0HZU6</accession>
<keyword evidence="1" id="KW-0472">Membrane</keyword>
<proteinExistence type="predicted"/>
<dbReference type="RefSeq" id="WP_128520233.1">
    <property type="nucleotide sequence ID" value="NZ_CAUWBR010000025.1"/>
</dbReference>
<dbReference type="Proteomes" id="UP000276568">
    <property type="component" value="Unassembled WGS sequence"/>
</dbReference>